<dbReference type="InterPro" id="IPR027417">
    <property type="entry name" value="P-loop_NTPase"/>
</dbReference>
<dbReference type="Pfam" id="PF03237">
    <property type="entry name" value="Terminase_6N"/>
    <property type="match status" value="1"/>
</dbReference>
<dbReference type="InterPro" id="IPR012036">
    <property type="entry name" value="Phage_Mu_Gp28"/>
</dbReference>
<reference evidence="1 2" key="1">
    <citation type="submission" date="2019-07" db="EMBL/GenBank/DDBJ databases">
        <title>The pathways for chlorine oxyanion respiration interact through the shared metabolite chlorate.</title>
        <authorList>
            <person name="Barnum T.P."/>
            <person name="Cheng Y."/>
            <person name="Hill K.A."/>
            <person name="Lucas L.N."/>
            <person name="Carlson H.K."/>
            <person name="Coates J.D."/>
        </authorList>
    </citation>
    <scope>NUCLEOTIDE SEQUENCE [LARGE SCALE GENOMIC DNA]</scope>
    <source>
        <strain evidence="1 2">BK-1</strain>
    </source>
</reference>
<dbReference type="EMBL" id="VMNH01000023">
    <property type="protein sequence ID" value="TVO70891.1"/>
    <property type="molecule type" value="Genomic_DNA"/>
</dbReference>
<dbReference type="RefSeq" id="WP_144360028.1">
    <property type="nucleotide sequence ID" value="NZ_VMNH01000023.1"/>
</dbReference>
<organism evidence="1 2">
    <name type="scientific">Sedimenticola selenatireducens</name>
    <dbReference type="NCBI Taxonomy" id="191960"/>
    <lineage>
        <taxon>Bacteria</taxon>
        <taxon>Pseudomonadati</taxon>
        <taxon>Pseudomonadota</taxon>
        <taxon>Gammaproteobacteria</taxon>
        <taxon>Chromatiales</taxon>
        <taxon>Sedimenticolaceae</taxon>
        <taxon>Sedimenticola</taxon>
    </lineage>
</organism>
<dbReference type="PIRSF" id="PIRSF007056">
    <property type="entry name" value="UCP007056"/>
    <property type="match status" value="1"/>
</dbReference>
<gene>
    <name evidence="1" type="ORF">FHP88_15670</name>
</gene>
<evidence type="ECO:0000313" key="1">
    <source>
        <dbReference type="EMBL" id="TVO70891.1"/>
    </source>
</evidence>
<protein>
    <submittedName>
        <fullName evidence="1">Uncharacterized protein</fullName>
    </submittedName>
</protein>
<evidence type="ECO:0000313" key="2">
    <source>
        <dbReference type="Proteomes" id="UP000316649"/>
    </source>
</evidence>
<dbReference type="OrthoDB" id="5827905at2"/>
<accession>A0A557S0D7</accession>
<dbReference type="AlphaFoldDB" id="A0A557S0D7"/>
<dbReference type="Proteomes" id="UP000316649">
    <property type="component" value="Unassembled WGS sequence"/>
</dbReference>
<dbReference type="Gene3D" id="3.40.50.300">
    <property type="entry name" value="P-loop containing nucleotide triphosphate hydrolases"/>
    <property type="match status" value="1"/>
</dbReference>
<sequence length="558" mass="63190">MAERTDITEEAVEISQGERKDLLDLVEEKQQSRMGRLIPAAQVPKILLPYQGRWHADNSVVRLAEKSRRIGWSWGALAAEGALEAALPLGHPKGMDQFYMGYNMAMAAENIGDVVFFAQAYGFAISEIGVKRHREHVIQTDVDGKVIRNERRDITTYKVQFASGHVYEALSSNPHNWRGRQGHARIDEAGFHDNLQEVVKAALAFRLWGGRISIVSTHNGEDNQFNLWVRDIKAGKLNWSLHHVDFDQALADGFYKRICLVTGQKWSAKAEEKFRAEAFADYPDEADANEELLCIPKRGSGVYFSRILIEQCQAEGIPVVRWVQPEEWVIDPTRLETTDRWLKDTIKPLIDNLPLDQRTVYGQDFGRDGDLSVIWILQNDSPLHWRTALLIELRKIPFDVQALIRDYVLSELPLLHAAKFDARGNGQSHAEGAMQRFGPNRIECVMLTAQWYAVAFPKYKSAYEGRNITVPKSEDIIADHRRVVLHKGRPHMDDGRDKGSDGMPRHGDSAVAGLLAWMAALDEGEPAYGETVDSDDLNKLYAPESARGRRQIAMFRRS</sequence>
<dbReference type="Gene3D" id="3.30.420.240">
    <property type="match status" value="1"/>
</dbReference>
<name>A0A557S0D7_9GAMM</name>
<comment type="caution">
    <text evidence="1">The sequence shown here is derived from an EMBL/GenBank/DDBJ whole genome shotgun (WGS) entry which is preliminary data.</text>
</comment>
<keyword evidence="2" id="KW-1185">Reference proteome</keyword>
<proteinExistence type="predicted"/>